<dbReference type="SUPFAM" id="SSF143100">
    <property type="entry name" value="TTHA1013/TTHA0281-like"/>
    <property type="match status" value="1"/>
</dbReference>
<organism evidence="1 2">
    <name type="scientific">Leptolyngbya boryana NIES-2135</name>
    <dbReference type="NCBI Taxonomy" id="1973484"/>
    <lineage>
        <taxon>Bacteria</taxon>
        <taxon>Bacillati</taxon>
        <taxon>Cyanobacteriota</taxon>
        <taxon>Cyanophyceae</taxon>
        <taxon>Leptolyngbyales</taxon>
        <taxon>Leptolyngbyaceae</taxon>
        <taxon>Leptolyngbya group</taxon>
        <taxon>Leptolyngbya</taxon>
    </lineage>
</organism>
<name>A0A1Z4JNA3_LEPBY</name>
<evidence type="ECO:0000313" key="1">
    <source>
        <dbReference type="EMBL" id="BAY58245.1"/>
    </source>
</evidence>
<dbReference type="AlphaFoldDB" id="A0A1Z4JNA3"/>
<gene>
    <name evidence="1" type="ORF">NIES2135_51180</name>
</gene>
<evidence type="ECO:0000313" key="2">
    <source>
        <dbReference type="Proteomes" id="UP000217895"/>
    </source>
</evidence>
<dbReference type="EMBL" id="AP018203">
    <property type="protein sequence ID" value="BAY58245.1"/>
    <property type="molecule type" value="Genomic_DNA"/>
</dbReference>
<reference evidence="1 2" key="1">
    <citation type="submission" date="2017-06" db="EMBL/GenBank/DDBJ databases">
        <title>Genome sequencing of cyanobaciteial culture collection at National Institute for Environmental Studies (NIES).</title>
        <authorList>
            <person name="Hirose Y."/>
            <person name="Shimura Y."/>
            <person name="Fujisawa T."/>
            <person name="Nakamura Y."/>
            <person name="Kawachi M."/>
        </authorList>
    </citation>
    <scope>NUCLEOTIDE SEQUENCE [LARGE SCALE GENOMIC DNA]</scope>
    <source>
        <strain evidence="1 2">NIES-2135</strain>
    </source>
</reference>
<protein>
    <submittedName>
        <fullName evidence="1">Uncharacterized protein</fullName>
    </submittedName>
</protein>
<keyword evidence="2" id="KW-1185">Reference proteome</keyword>
<sequence length="107" mass="12130">MDVTLLIKSLESGQYEASVLELPAYRVEAASRELAIEALKTALLDHVKDAEAFTWQLPIYNSDENPAWLNFAGIFKDNADFAEIVEEIQAARESWGDEEMDESEYSR</sequence>
<accession>A0A1Z4JNA3</accession>
<dbReference type="InterPro" id="IPR035069">
    <property type="entry name" value="TTHA1013/TTHA0281-like"/>
</dbReference>
<dbReference type="Proteomes" id="UP000217895">
    <property type="component" value="Chromosome"/>
</dbReference>
<proteinExistence type="predicted"/>